<feature type="compositionally biased region" description="Basic residues" evidence="1">
    <location>
        <begin position="1"/>
        <end position="11"/>
    </location>
</feature>
<feature type="compositionally biased region" description="Basic and acidic residues" evidence="1">
    <location>
        <begin position="132"/>
        <end position="146"/>
    </location>
</feature>
<evidence type="ECO:0000313" key="2">
    <source>
        <dbReference type="EMBL" id="KAJ8783264.1"/>
    </source>
</evidence>
<name>A0AB34GUW0_ESCRO</name>
<proteinExistence type="predicted"/>
<dbReference type="Proteomes" id="UP001159641">
    <property type="component" value="Unassembled WGS sequence"/>
</dbReference>
<dbReference type="EMBL" id="JAIQCJ010002088">
    <property type="protein sequence ID" value="KAJ8783264.1"/>
    <property type="molecule type" value="Genomic_DNA"/>
</dbReference>
<accession>A0AB34GUW0</accession>
<evidence type="ECO:0000256" key="1">
    <source>
        <dbReference type="SAM" id="MobiDB-lite"/>
    </source>
</evidence>
<protein>
    <submittedName>
        <fullName evidence="2">Uncharacterized protein</fullName>
    </submittedName>
</protein>
<organism evidence="2 3">
    <name type="scientific">Eschrichtius robustus</name>
    <name type="common">California gray whale</name>
    <name type="synonym">Eschrichtius gibbosus</name>
    <dbReference type="NCBI Taxonomy" id="9764"/>
    <lineage>
        <taxon>Eukaryota</taxon>
        <taxon>Metazoa</taxon>
        <taxon>Chordata</taxon>
        <taxon>Craniata</taxon>
        <taxon>Vertebrata</taxon>
        <taxon>Euteleostomi</taxon>
        <taxon>Mammalia</taxon>
        <taxon>Eutheria</taxon>
        <taxon>Laurasiatheria</taxon>
        <taxon>Artiodactyla</taxon>
        <taxon>Whippomorpha</taxon>
        <taxon>Cetacea</taxon>
        <taxon>Mysticeti</taxon>
        <taxon>Eschrichtiidae</taxon>
        <taxon>Eschrichtius</taxon>
    </lineage>
</organism>
<feature type="compositionally biased region" description="Polar residues" evidence="1">
    <location>
        <begin position="37"/>
        <end position="48"/>
    </location>
</feature>
<gene>
    <name evidence="2" type="ORF">J1605_009347</name>
</gene>
<feature type="region of interest" description="Disordered" evidence="1">
    <location>
        <begin position="1"/>
        <end position="189"/>
    </location>
</feature>
<feature type="compositionally biased region" description="Basic and acidic residues" evidence="1">
    <location>
        <begin position="168"/>
        <end position="177"/>
    </location>
</feature>
<dbReference type="AlphaFoldDB" id="A0AB34GUW0"/>
<evidence type="ECO:0000313" key="3">
    <source>
        <dbReference type="Proteomes" id="UP001159641"/>
    </source>
</evidence>
<keyword evidence="3" id="KW-1185">Reference proteome</keyword>
<sequence length="189" mass="20239">MYAKLWGHRSKANRDSAVDGANWGHPNVAPQPEEKGSASQVSMHTSSPRPWLKCSPDSPRAPRPRDALASASLRKRPLVSRGAAAVGLPPSARDGEPHVHSKPLFSSGSSRTDPEAPRGGDQPRPPPAFRFRRPETGRGSEARPESHGVAVTCQAQVTCEAGSGRTPELSHSREMHGGHVTARARRGFT</sequence>
<comment type="caution">
    <text evidence="2">The sequence shown here is derived from an EMBL/GenBank/DDBJ whole genome shotgun (WGS) entry which is preliminary data.</text>
</comment>
<reference evidence="2 3" key="1">
    <citation type="submission" date="2022-11" db="EMBL/GenBank/DDBJ databases">
        <title>Whole genome sequence of Eschrichtius robustus ER-17-0199.</title>
        <authorList>
            <person name="Bruniche-Olsen A."/>
            <person name="Black A.N."/>
            <person name="Fields C.J."/>
            <person name="Walden K."/>
            <person name="Dewoody J.A."/>
        </authorList>
    </citation>
    <scope>NUCLEOTIDE SEQUENCE [LARGE SCALE GENOMIC DNA]</scope>
    <source>
        <strain evidence="2">ER-17-0199</strain>
        <tissue evidence="2">Blubber</tissue>
    </source>
</reference>